<keyword evidence="2" id="KW-0810">Translation regulation</keyword>
<proteinExistence type="predicted"/>
<accession>A0A7W6EEX2</accession>
<reference evidence="4 5" key="1">
    <citation type="submission" date="2020-08" db="EMBL/GenBank/DDBJ databases">
        <title>Genomic Encyclopedia of Type Strains, Phase IV (KMG-IV): sequencing the most valuable type-strain genomes for metagenomic binning, comparative biology and taxonomic classification.</title>
        <authorList>
            <person name="Goeker M."/>
        </authorList>
    </citation>
    <scope>NUCLEOTIDE SEQUENCE [LARGE SCALE GENOMIC DNA]</scope>
    <source>
        <strain evidence="4 5">DSM 102238</strain>
    </source>
</reference>
<dbReference type="Gene3D" id="1.10.10.620">
    <property type="entry name" value="ribosome modulation factor like domain"/>
    <property type="match status" value="1"/>
</dbReference>
<dbReference type="EMBL" id="JACIEK010000001">
    <property type="protein sequence ID" value="MBB3997395.1"/>
    <property type="molecule type" value="Genomic_DNA"/>
</dbReference>
<evidence type="ECO:0000313" key="5">
    <source>
        <dbReference type="Proteomes" id="UP000542776"/>
    </source>
</evidence>
<feature type="compositionally biased region" description="Basic and acidic residues" evidence="3">
    <location>
        <begin position="46"/>
        <end position="62"/>
    </location>
</feature>
<dbReference type="RefSeq" id="WP_183198836.1">
    <property type="nucleotide sequence ID" value="NZ_JACIEK010000001.1"/>
</dbReference>
<evidence type="ECO:0000313" key="4">
    <source>
        <dbReference type="EMBL" id="MBB3997395.1"/>
    </source>
</evidence>
<keyword evidence="5" id="KW-1185">Reference proteome</keyword>
<protein>
    <submittedName>
        <fullName evidence="4">Ribosome modulation factor</fullName>
    </submittedName>
</protein>
<keyword evidence="1" id="KW-0963">Cytoplasm</keyword>
<dbReference type="Pfam" id="PF04957">
    <property type="entry name" value="RMF"/>
    <property type="match status" value="1"/>
</dbReference>
<organism evidence="4 5">
    <name type="scientific">Aureimonas pseudogalii</name>
    <dbReference type="NCBI Taxonomy" id="1744844"/>
    <lineage>
        <taxon>Bacteria</taxon>
        <taxon>Pseudomonadati</taxon>
        <taxon>Pseudomonadota</taxon>
        <taxon>Alphaproteobacteria</taxon>
        <taxon>Hyphomicrobiales</taxon>
        <taxon>Aurantimonadaceae</taxon>
        <taxon>Aureimonas</taxon>
    </lineage>
</organism>
<gene>
    <name evidence="4" type="ORF">GGR04_001216</name>
</gene>
<dbReference type="InterPro" id="IPR007040">
    <property type="entry name" value="Ribosome_modulation_factor"/>
</dbReference>
<dbReference type="Proteomes" id="UP000542776">
    <property type="component" value="Unassembled WGS sequence"/>
</dbReference>
<dbReference type="NCBIfam" id="NF041886">
    <property type="entry name" value="Rmf_CrpP_fam"/>
    <property type="match status" value="1"/>
</dbReference>
<evidence type="ECO:0000256" key="1">
    <source>
        <dbReference type="ARBA" id="ARBA00022490"/>
    </source>
</evidence>
<evidence type="ECO:0000256" key="2">
    <source>
        <dbReference type="ARBA" id="ARBA00022845"/>
    </source>
</evidence>
<evidence type="ECO:0000256" key="3">
    <source>
        <dbReference type="SAM" id="MobiDB-lite"/>
    </source>
</evidence>
<sequence length="62" mass="6970">MATDAFQQGRTAFAHNIPKSACEYPKGSTLRTQWMDGWTQGLNARPAHDTPDDRQSPSEVRH</sequence>
<dbReference type="InterPro" id="IPR023200">
    <property type="entry name" value="RMF_sf"/>
</dbReference>
<dbReference type="GO" id="GO:0006417">
    <property type="term" value="P:regulation of translation"/>
    <property type="evidence" value="ECO:0007669"/>
    <property type="project" value="UniProtKB-KW"/>
</dbReference>
<name>A0A7W6EEX2_9HYPH</name>
<dbReference type="AlphaFoldDB" id="A0A7W6EEX2"/>
<feature type="region of interest" description="Disordered" evidence="3">
    <location>
        <begin position="35"/>
        <end position="62"/>
    </location>
</feature>
<comment type="caution">
    <text evidence="4">The sequence shown here is derived from an EMBL/GenBank/DDBJ whole genome shotgun (WGS) entry which is preliminary data.</text>
</comment>